<gene>
    <name evidence="3" type="ORF">BJ684DRAFT_19227</name>
</gene>
<feature type="region of interest" description="Disordered" evidence="1">
    <location>
        <begin position="27"/>
        <end position="49"/>
    </location>
</feature>
<keyword evidence="2" id="KW-0732">Signal</keyword>
<feature type="chain" id="PRO_5020835593" evidence="2">
    <location>
        <begin position="19"/>
        <end position="484"/>
    </location>
</feature>
<dbReference type="Proteomes" id="UP000267251">
    <property type="component" value="Unassembled WGS sequence"/>
</dbReference>
<name>A0A4P9Y5R1_9FUNG</name>
<dbReference type="EMBL" id="KZ987845">
    <property type="protein sequence ID" value="RKP14366.1"/>
    <property type="molecule type" value="Genomic_DNA"/>
</dbReference>
<evidence type="ECO:0000256" key="1">
    <source>
        <dbReference type="SAM" id="MobiDB-lite"/>
    </source>
</evidence>
<evidence type="ECO:0000313" key="4">
    <source>
        <dbReference type="Proteomes" id="UP000267251"/>
    </source>
</evidence>
<feature type="region of interest" description="Disordered" evidence="1">
    <location>
        <begin position="128"/>
        <end position="159"/>
    </location>
</feature>
<evidence type="ECO:0000313" key="3">
    <source>
        <dbReference type="EMBL" id="RKP14366.1"/>
    </source>
</evidence>
<feature type="compositionally biased region" description="Polar residues" evidence="1">
    <location>
        <begin position="37"/>
        <end position="46"/>
    </location>
</feature>
<reference evidence="4" key="1">
    <citation type="journal article" date="2018" name="Nat. Microbiol.">
        <title>Leveraging single-cell genomics to expand the fungal tree of life.</title>
        <authorList>
            <person name="Ahrendt S.R."/>
            <person name="Quandt C.A."/>
            <person name="Ciobanu D."/>
            <person name="Clum A."/>
            <person name="Salamov A."/>
            <person name="Andreopoulos B."/>
            <person name="Cheng J.F."/>
            <person name="Woyke T."/>
            <person name="Pelin A."/>
            <person name="Henrissat B."/>
            <person name="Reynolds N.K."/>
            <person name="Benny G.L."/>
            <person name="Smith M.E."/>
            <person name="James T.Y."/>
            <person name="Grigoriev I.V."/>
        </authorList>
    </citation>
    <scope>NUCLEOTIDE SEQUENCE [LARGE SCALE GENOMIC DNA]</scope>
</reference>
<feature type="compositionally biased region" description="Polar residues" evidence="1">
    <location>
        <begin position="136"/>
        <end position="154"/>
    </location>
</feature>
<protein>
    <submittedName>
        <fullName evidence="3">Uncharacterized protein</fullName>
    </submittedName>
</protein>
<feature type="signal peptide" evidence="2">
    <location>
        <begin position="1"/>
        <end position="18"/>
    </location>
</feature>
<sequence length="484" mass="54590">MISSHILIALALGSSALALPSPIYPPDKHYRNKPPQGYQSPPSGNTADPLIHNSIYPPLNHDHQYYQGALYPPPHLPQHNTANRLVQGSAYSPPSHFPLANIYQHHNGAPYPPSHLPQYNTANRFVQGSAYPPVAPSSTDTPDTKKVSSSQSSARPHAKYFRQRHLPKVLFEFKSSEAFERASQEYKDAVLKLTPADESNLHNLTKEKKEGLKVWWSTFEEVISQLSHGGKSLINFEGKFPTDYQYNKRTNADLLSMKALIRHSLKAMYPVYQGLEQVGYFSHSDKNSPPQEIQGMIKKVLDIVGKRLFTEAHYVSSAYPATVIRGHNFQPNPMELLLVQLPLLYHTLKAFSFIEAATKLCINREATSMTWNNISKAKRNYGKSLSIVKLNGFSQDPFISKGERLLNTTEWIDDLVAQGLKAPSGTFPSVLVDHLKTSYHLILKRLIQLIQDVNSAIVRMRIYKDSLKTKINQTIPSFFEEGHR</sequence>
<proteinExistence type="predicted"/>
<evidence type="ECO:0000256" key="2">
    <source>
        <dbReference type="SAM" id="SignalP"/>
    </source>
</evidence>
<keyword evidence="4" id="KW-1185">Reference proteome</keyword>
<organism evidence="3 4">
    <name type="scientific">Piptocephalis cylindrospora</name>
    <dbReference type="NCBI Taxonomy" id="1907219"/>
    <lineage>
        <taxon>Eukaryota</taxon>
        <taxon>Fungi</taxon>
        <taxon>Fungi incertae sedis</taxon>
        <taxon>Zoopagomycota</taxon>
        <taxon>Zoopagomycotina</taxon>
        <taxon>Zoopagomycetes</taxon>
        <taxon>Zoopagales</taxon>
        <taxon>Piptocephalidaceae</taxon>
        <taxon>Piptocephalis</taxon>
    </lineage>
</organism>
<accession>A0A4P9Y5R1</accession>
<dbReference type="AlphaFoldDB" id="A0A4P9Y5R1"/>